<organism evidence="2 3">
    <name type="scientific">Canariomyces notabilis</name>
    <dbReference type="NCBI Taxonomy" id="2074819"/>
    <lineage>
        <taxon>Eukaryota</taxon>
        <taxon>Fungi</taxon>
        <taxon>Dikarya</taxon>
        <taxon>Ascomycota</taxon>
        <taxon>Pezizomycotina</taxon>
        <taxon>Sordariomycetes</taxon>
        <taxon>Sordariomycetidae</taxon>
        <taxon>Sordariales</taxon>
        <taxon>Chaetomiaceae</taxon>
        <taxon>Canariomyces</taxon>
    </lineage>
</organism>
<name>A0AAN6TES4_9PEZI</name>
<dbReference type="EMBL" id="MU853340">
    <property type="protein sequence ID" value="KAK4113087.1"/>
    <property type="molecule type" value="Genomic_DNA"/>
</dbReference>
<accession>A0AAN6TES4</accession>
<gene>
    <name evidence="2" type="ORF">N656DRAFT_641751</name>
</gene>
<evidence type="ECO:0000313" key="2">
    <source>
        <dbReference type="EMBL" id="KAK4113087.1"/>
    </source>
</evidence>
<dbReference type="RefSeq" id="XP_064670657.1">
    <property type="nucleotide sequence ID" value="XM_064810410.1"/>
</dbReference>
<reference evidence="2" key="1">
    <citation type="journal article" date="2023" name="Mol. Phylogenet. Evol.">
        <title>Genome-scale phylogeny and comparative genomics of the fungal order Sordariales.</title>
        <authorList>
            <person name="Hensen N."/>
            <person name="Bonometti L."/>
            <person name="Westerberg I."/>
            <person name="Brannstrom I.O."/>
            <person name="Guillou S."/>
            <person name="Cros-Aarteil S."/>
            <person name="Calhoun S."/>
            <person name="Haridas S."/>
            <person name="Kuo A."/>
            <person name="Mondo S."/>
            <person name="Pangilinan J."/>
            <person name="Riley R."/>
            <person name="LaButti K."/>
            <person name="Andreopoulos B."/>
            <person name="Lipzen A."/>
            <person name="Chen C."/>
            <person name="Yan M."/>
            <person name="Daum C."/>
            <person name="Ng V."/>
            <person name="Clum A."/>
            <person name="Steindorff A."/>
            <person name="Ohm R.A."/>
            <person name="Martin F."/>
            <person name="Silar P."/>
            <person name="Natvig D.O."/>
            <person name="Lalanne C."/>
            <person name="Gautier V."/>
            <person name="Ament-Velasquez S.L."/>
            <person name="Kruys A."/>
            <person name="Hutchinson M.I."/>
            <person name="Powell A.J."/>
            <person name="Barry K."/>
            <person name="Miller A.N."/>
            <person name="Grigoriev I.V."/>
            <person name="Debuchy R."/>
            <person name="Gladieux P."/>
            <person name="Hiltunen Thoren M."/>
            <person name="Johannesson H."/>
        </authorList>
    </citation>
    <scope>NUCLEOTIDE SEQUENCE</scope>
    <source>
        <strain evidence="2">CBS 508.74</strain>
    </source>
</reference>
<dbReference type="GeneID" id="89934535"/>
<comment type="caution">
    <text evidence="2">The sequence shown here is derived from an EMBL/GenBank/DDBJ whole genome shotgun (WGS) entry which is preliminary data.</text>
</comment>
<evidence type="ECO:0000256" key="1">
    <source>
        <dbReference type="SAM" id="MobiDB-lite"/>
    </source>
</evidence>
<proteinExistence type="predicted"/>
<evidence type="ECO:0000313" key="3">
    <source>
        <dbReference type="Proteomes" id="UP001302812"/>
    </source>
</evidence>
<feature type="region of interest" description="Disordered" evidence="1">
    <location>
        <begin position="136"/>
        <end position="171"/>
    </location>
</feature>
<dbReference type="AlphaFoldDB" id="A0AAN6TES4"/>
<dbReference type="Proteomes" id="UP001302812">
    <property type="component" value="Unassembled WGS sequence"/>
</dbReference>
<feature type="region of interest" description="Disordered" evidence="1">
    <location>
        <begin position="25"/>
        <end position="108"/>
    </location>
</feature>
<feature type="compositionally biased region" description="Polar residues" evidence="1">
    <location>
        <begin position="58"/>
        <end position="73"/>
    </location>
</feature>
<keyword evidence="3" id="KW-1185">Reference proteome</keyword>
<reference evidence="2" key="2">
    <citation type="submission" date="2023-05" db="EMBL/GenBank/DDBJ databases">
        <authorList>
            <consortium name="Lawrence Berkeley National Laboratory"/>
            <person name="Steindorff A."/>
            <person name="Hensen N."/>
            <person name="Bonometti L."/>
            <person name="Westerberg I."/>
            <person name="Brannstrom I.O."/>
            <person name="Guillou S."/>
            <person name="Cros-Aarteil S."/>
            <person name="Calhoun S."/>
            <person name="Haridas S."/>
            <person name="Kuo A."/>
            <person name="Mondo S."/>
            <person name="Pangilinan J."/>
            <person name="Riley R."/>
            <person name="Labutti K."/>
            <person name="Andreopoulos B."/>
            <person name="Lipzen A."/>
            <person name="Chen C."/>
            <person name="Yanf M."/>
            <person name="Daum C."/>
            <person name="Ng V."/>
            <person name="Clum A."/>
            <person name="Ohm R."/>
            <person name="Martin F."/>
            <person name="Silar P."/>
            <person name="Natvig D."/>
            <person name="Lalanne C."/>
            <person name="Gautier V."/>
            <person name="Ament-Velasquez S.L."/>
            <person name="Kruys A."/>
            <person name="Hutchinson M.I."/>
            <person name="Powell A.J."/>
            <person name="Barry K."/>
            <person name="Miller A.N."/>
            <person name="Grigoriev I.V."/>
            <person name="Debuchy R."/>
            <person name="Gladieux P."/>
            <person name="Thoren M.H."/>
            <person name="Johannesson H."/>
        </authorList>
    </citation>
    <scope>NUCLEOTIDE SEQUENCE</scope>
    <source>
        <strain evidence="2">CBS 508.74</strain>
    </source>
</reference>
<sequence>MRKSFPSILISGDEVKEGLVVGRRRPREPSFSVPSARPWPPGVTSNTCLPAARPAKDLQTSCPARLSRSSIRSNGERRQRTFFPRGGQPDIEAVGFDGGNRHPPTPPRNRIELFLDNLIHLLPNRKRARLAPITAMESVGSAPSSPTPPAAFSPNGQPSSFLDNGERKESN</sequence>
<protein>
    <submittedName>
        <fullName evidence="2">Uncharacterized protein</fullName>
    </submittedName>
</protein>